<name>A0A502G7Z1_9BACT</name>
<comment type="caution">
    <text evidence="1">The sequence shown here is derived from an EMBL/GenBank/DDBJ whole genome shotgun (WGS) entry which is preliminary data.</text>
</comment>
<dbReference type="AlphaFoldDB" id="A0A502G7Z1"/>
<evidence type="ECO:0000313" key="1">
    <source>
        <dbReference type="EMBL" id="TPG57999.1"/>
    </source>
</evidence>
<organism evidence="1 2">
    <name type="scientific">Hymenobacter nivis</name>
    <dbReference type="NCBI Taxonomy" id="1850093"/>
    <lineage>
        <taxon>Bacteria</taxon>
        <taxon>Pseudomonadati</taxon>
        <taxon>Bacteroidota</taxon>
        <taxon>Cytophagia</taxon>
        <taxon>Cytophagales</taxon>
        <taxon>Hymenobacteraceae</taxon>
        <taxon>Hymenobacter</taxon>
    </lineage>
</organism>
<sequence length="149" mass="16684">MLRIVFEFDQDAAEITPELLLQYWAVAADGGAAAAEVRLLGLESELALAAAVQAQPPVLRQLWLEEARRWIYRLGDPEPFIDLIDPAVEPVDLYPLTAGLSAYARGYFEENRTNGNDADALARWLQVLRLRRLTVEDDEGPLLASDYDQ</sequence>
<gene>
    <name evidence="1" type="ORF">EAH73_22665</name>
</gene>
<dbReference type="OrthoDB" id="9846891at2"/>
<reference evidence="1 2" key="1">
    <citation type="journal article" date="2019" name="Environ. Microbiol.">
        <title>Species interactions and distinct microbial communities in high Arctic permafrost affected cryosols are associated with the CH4 and CO2 gas fluxes.</title>
        <authorList>
            <person name="Altshuler I."/>
            <person name="Hamel J."/>
            <person name="Turney S."/>
            <person name="Magnuson E."/>
            <person name="Levesque R."/>
            <person name="Greer C."/>
            <person name="Whyte L.G."/>
        </authorList>
    </citation>
    <scope>NUCLEOTIDE SEQUENCE [LARGE SCALE GENOMIC DNA]</scope>
    <source>
        <strain evidence="1 2">S9.2P</strain>
    </source>
</reference>
<keyword evidence="2" id="KW-1185">Reference proteome</keyword>
<dbReference type="Proteomes" id="UP000317646">
    <property type="component" value="Unassembled WGS sequence"/>
</dbReference>
<proteinExistence type="predicted"/>
<dbReference type="EMBL" id="RCYZ01000018">
    <property type="protein sequence ID" value="TPG57999.1"/>
    <property type="molecule type" value="Genomic_DNA"/>
</dbReference>
<accession>A0A502G7Z1</accession>
<dbReference type="RefSeq" id="WP_140469736.1">
    <property type="nucleotide sequence ID" value="NZ_RCYZ01000018.1"/>
</dbReference>
<protein>
    <submittedName>
        <fullName evidence="1">Uncharacterized protein</fullName>
    </submittedName>
</protein>
<evidence type="ECO:0000313" key="2">
    <source>
        <dbReference type="Proteomes" id="UP000317646"/>
    </source>
</evidence>